<keyword evidence="9" id="KW-0275">Fatty acid biosynthesis</keyword>
<keyword evidence="5" id="KW-0547">Nucleotide-binding</keyword>
<protein>
    <recommendedName>
        <fullName evidence="2">acetyl-CoA carboxytransferase</fullName>
        <ecNumber evidence="2">2.1.3.15</ecNumber>
    </recommendedName>
</protein>
<evidence type="ECO:0000256" key="5">
    <source>
        <dbReference type="ARBA" id="ARBA00022741"/>
    </source>
</evidence>
<keyword evidence="13" id="KW-1185">Reference proteome</keyword>
<name>A0A0D1A7U2_9LACO</name>
<dbReference type="InterPro" id="IPR029045">
    <property type="entry name" value="ClpP/crotonase-like_dom_sf"/>
</dbReference>
<dbReference type="InterPro" id="IPR001095">
    <property type="entry name" value="Acetyl_CoA_COase_a_su"/>
</dbReference>
<feature type="domain" description="CoA carboxyltransferase C-terminal" evidence="11">
    <location>
        <begin position="2"/>
        <end position="226"/>
    </location>
</feature>
<dbReference type="GO" id="GO:0016743">
    <property type="term" value="F:carboxyl- or carbamoyltransferase activity"/>
    <property type="evidence" value="ECO:0007669"/>
    <property type="project" value="InterPro"/>
</dbReference>
<gene>
    <name evidence="12" type="primary">accA</name>
    <name evidence="12" type="ORF">WDC_0614</name>
</gene>
<dbReference type="UniPathway" id="UPA00655">
    <property type="reaction ID" value="UER00711"/>
</dbReference>
<reference evidence="12 13" key="1">
    <citation type="submission" date="2013-08" db="EMBL/GenBank/DDBJ databases">
        <title>Lactobacillus wasatchii sp. WDC04, a late gas producing bacteria isolated from aged chedder cheese.</title>
        <authorList>
            <person name="Oberg C.J."/>
            <person name="Culumber M."/>
            <person name="McMahon D.J."/>
            <person name="Broadbent J.R."/>
            <person name="Oberg T.S."/>
            <person name="Ortaki F."/>
        </authorList>
    </citation>
    <scope>NUCLEOTIDE SEQUENCE [LARGE SCALE GENOMIC DNA]</scope>
    <source>
        <strain evidence="12 13">WDC04</strain>
    </source>
</reference>
<evidence type="ECO:0000313" key="12">
    <source>
        <dbReference type="EMBL" id="KIS03782.1"/>
    </source>
</evidence>
<comment type="catalytic activity">
    <reaction evidence="10">
        <text>N(6)-carboxybiotinyl-L-lysyl-[protein] + acetyl-CoA = N(6)-biotinyl-L-lysyl-[protein] + malonyl-CoA</text>
        <dbReference type="Rhea" id="RHEA:54728"/>
        <dbReference type="Rhea" id="RHEA-COMP:10505"/>
        <dbReference type="Rhea" id="RHEA-COMP:10506"/>
        <dbReference type="ChEBI" id="CHEBI:57288"/>
        <dbReference type="ChEBI" id="CHEBI:57384"/>
        <dbReference type="ChEBI" id="CHEBI:83144"/>
        <dbReference type="ChEBI" id="CHEBI:83145"/>
        <dbReference type="EC" id="2.1.3.15"/>
    </reaction>
</comment>
<dbReference type="EMBL" id="AWTT01000010">
    <property type="protein sequence ID" value="KIS03782.1"/>
    <property type="molecule type" value="Genomic_DNA"/>
</dbReference>
<dbReference type="PRINTS" id="PR01069">
    <property type="entry name" value="ACCCTRFRASEA"/>
</dbReference>
<evidence type="ECO:0000256" key="10">
    <source>
        <dbReference type="ARBA" id="ARBA00049152"/>
    </source>
</evidence>
<comment type="pathway">
    <text evidence="1">Lipid metabolism; malonyl-CoA biosynthesis; malonyl-CoA from acetyl-CoA: step 1/1.</text>
</comment>
<accession>A0A0D1A7U2</accession>
<evidence type="ECO:0000256" key="1">
    <source>
        <dbReference type="ARBA" id="ARBA00004956"/>
    </source>
</evidence>
<dbReference type="Gene3D" id="3.90.226.10">
    <property type="entry name" value="2-enoyl-CoA Hydratase, Chain A, domain 1"/>
    <property type="match status" value="1"/>
</dbReference>
<keyword evidence="6" id="KW-0276">Fatty acid metabolism</keyword>
<dbReference type="PATRIC" id="fig|1335616.4.peg.610"/>
<evidence type="ECO:0000256" key="7">
    <source>
        <dbReference type="ARBA" id="ARBA00022840"/>
    </source>
</evidence>
<keyword evidence="8" id="KW-0443">Lipid metabolism</keyword>
<sequence length="252" mass="27448">MLSDQLKQIRSQNRISSRTVLNYLFHDFVAIHGDRVLGDDAALTGGVALFNDQPVTVLAVNRGHNAVQRQHFNGGMVSVSGYCKALRLIKAAQRFNRPVISLIDMPGADASAYSEHHGQSQAIAEMLAEMGELSSPNMAIFLGEGHSGGALAFANTNRIIMLENALFSVASPEAVAAIVNTDTDINEYLPMTATALKRIGLVDDVVREGPKVLENIERAVAKQLSALNQLNEQELINQRQKKYLKVLEAGRE</sequence>
<keyword evidence="4 12" id="KW-0808">Transferase</keyword>
<evidence type="ECO:0000256" key="4">
    <source>
        <dbReference type="ARBA" id="ARBA00022679"/>
    </source>
</evidence>
<dbReference type="EC" id="2.1.3.15" evidence="2"/>
<proteinExistence type="predicted"/>
<organism evidence="12 13">
    <name type="scientific">Paucilactobacillus wasatchensis</name>
    <dbReference type="NCBI Taxonomy" id="1335616"/>
    <lineage>
        <taxon>Bacteria</taxon>
        <taxon>Bacillati</taxon>
        <taxon>Bacillota</taxon>
        <taxon>Bacilli</taxon>
        <taxon>Lactobacillales</taxon>
        <taxon>Lactobacillaceae</taxon>
        <taxon>Paucilactobacillus</taxon>
    </lineage>
</organism>
<dbReference type="Pfam" id="PF03255">
    <property type="entry name" value="ACCA"/>
    <property type="match status" value="1"/>
</dbReference>
<evidence type="ECO:0000256" key="6">
    <source>
        <dbReference type="ARBA" id="ARBA00022832"/>
    </source>
</evidence>
<evidence type="ECO:0000259" key="11">
    <source>
        <dbReference type="PROSITE" id="PS50989"/>
    </source>
</evidence>
<dbReference type="GO" id="GO:0005524">
    <property type="term" value="F:ATP binding"/>
    <property type="evidence" value="ECO:0007669"/>
    <property type="project" value="UniProtKB-KW"/>
</dbReference>
<dbReference type="GO" id="GO:0006633">
    <property type="term" value="P:fatty acid biosynthetic process"/>
    <property type="evidence" value="ECO:0007669"/>
    <property type="project" value="UniProtKB-KW"/>
</dbReference>
<keyword evidence="3" id="KW-0444">Lipid biosynthesis</keyword>
<dbReference type="NCBIfam" id="NF041504">
    <property type="entry name" value="AccA_sub"/>
    <property type="match status" value="1"/>
</dbReference>
<keyword evidence="12" id="KW-0436">Ligase</keyword>
<dbReference type="PROSITE" id="PS50989">
    <property type="entry name" value="COA_CT_CTER"/>
    <property type="match status" value="1"/>
</dbReference>
<comment type="caution">
    <text evidence="12">The sequence shown here is derived from an EMBL/GenBank/DDBJ whole genome shotgun (WGS) entry which is preliminary data.</text>
</comment>
<evidence type="ECO:0000256" key="8">
    <source>
        <dbReference type="ARBA" id="ARBA00023098"/>
    </source>
</evidence>
<dbReference type="InterPro" id="IPR011763">
    <property type="entry name" value="COA_CT_C"/>
</dbReference>
<evidence type="ECO:0000256" key="3">
    <source>
        <dbReference type="ARBA" id="ARBA00022516"/>
    </source>
</evidence>
<dbReference type="GO" id="GO:0009317">
    <property type="term" value="C:acetyl-CoA carboxylase complex"/>
    <property type="evidence" value="ECO:0007669"/>
    <property type="project" value="InterPro"/>
</dbReference>
<dbReference type="Proteomes" id="UP000032279">
    <property type="component" value="Unassembled WGS sequence"/>
</dbReference>
<dbReference type="GO" id="GO:0003989">
    <property type="term" value="F:acetyl-CoA carboxylase activity"/>
    <property type="evidence" value="ECO:0007669"/>
    <property type="project" value="InterPro"/>
</dbReference>
<evidence type="ECO:0000256" key="9">
    <source>
        <dbReference type="ARBA" id="ARBA00023160"/>
    </source>
</evidence>
<dbReference type="AlphaFoldDB" id="A0A0D1A7U2"/>
<dbReference type="PANTHER" id="PTHR42853">
    <property type="entry name" value="ACETYL-COENZYME A CARBOXYLASE CARBOXYL TRANSFERASE SUBUNIT ALPHA"/>
    <property type="match status" value="1"/>
</dbReference>
<dbReference type="SUPFAM" id="SSF52096">
    <property type="entry name" value="ClpP/crotonase"/>
    <property type="match status" value="1"/>
</dbReference>
<evidence type="ECO:0000256" key="2">
    <source>
        <dbReference type="ARBA" id="ARBA00011883"/>
    </source>
</evidence>
<keyword evidence="7" id="KW-0067">ATP-binding</keyword>
<evidence type="ECO:0000313" key="13">
    <source>
        <dbReference type="Proteomes" id="UP000032279"/>
    </source>
</evidence>
<dbReference type="GO" id="GO:2001295">
    <property type="term" value="P:malonyl-CoA biosynthetic process"/>
    <property type="evidence" value="ECO:0007669"/>
    <property type="project" value="UniProtKB-UniPathway"/>
</dbReference>
<dbReference type="STRING" id="1335616.WDC_0614"/>
<dbReference type="PANTHER" id="PTHR42853:SF3">
    <property type="entry name" value="ACETYL-COENZYME A CARBOXYLASE CARBOXYL TRANSFERASE SUBUNIT ALPHA, CHLOROPLASTIC"/>
    <property type="match status" value="1"/>
</dbReference>
<dbReference type="RefSeq" id="WP_044010318.1">
    <property type="nucleotide sequence ID" value="NZ_AWTT01000010.1"/>
</dbReference>